<keyword evidence="4 6" id="KW-1133">Transmembrane helix</keyword>
<reference evidence="7 8" key="1">
    <citation type="submission" date="2013-11" db="EMBL/GenBank/DDBJ databases">
        <title>Opisthorchis viverrini - life in the bile duct.</title>
        <authorList>
            <person name="Young N.D."/>
            <person name="Nagarajan N."/>
            <person name="Lin S.J."/>
            <person name="Korhonen P.K."/>
            <person name="Jex A.R."/>
            <person name="Hall R.S."/>
            <person name="Safavi-Hemami H."/>
            <person name="Kaewkong W."/>
            <person name="Bertrand D."/>
            <person name="Gao S."/>
            <person name="Seet Q."/>
            <person name="Wongkham S."/>
            <person name="Teh B.T."/>
            <person name="Wongkham C."/>
            <person name="Intapan P.M."/>
            <person name="Maleewong W."/>
            <person name="Yang X."/>
            <person name="Hu M."/>
            <person name="Wang Z."/>
            <person name="Hofmann A."/>
            <person name="Sternberg P.W."/>
            <person name="Tan P."/>
            <person name="Wang J."/>
            <person name="Gasser R.B."/>
        </authorList>
    </citation>
    <scope>NUCLEOTIDE SEQUENCE [LARGE SCALE GENOMIC DNA]</scope>
</reference>
<dbReference type="Pfam" id="PF11712">
    <property type="entry name" value="Vma12"/>
    <property type="match status" value="1"/>
</dbReference>
<proteinExistence type="predicted"/>
<dbReference type="RefSeq" id="XP_009170739.1">
    <property type="nucleotide sequence ID" value="XM_009172475.1"/>
</dbReference>
<evidence type="ECO:0000256" key="1">
    <source>
        <dbReference type="ARBA" id="ARBA00004477"/>
    </source>
</evidence>
<dbReference type="KEGG" id="ovi:T265_14192"/>
<dbReference type="STRING" id="6198.A0A074ZI83"/>
<feature type="transmembrane region" description="Helical" evidence="6">
    <location>
        <begin position="178"/>
        <end position="201"/>
    </location>
</feature>
<organism evidence="7 8">
    <name type="scientific">Opisthorchis viverrini</name>
    <name type="common">Southeast Asian liver fluke</name>
    <dbReference type="NCBI Taxonomy" id="6198"/>
    <lineage>
        <taxon>Eukaryota</taxon>
        <taxon>Metazoa</taxon>
        <taxon>Spiralia</taxon>
        <taxon>Lophotrochozoa</taxon>
        <taxon>Platyhelminthes</taxon>
        <taxon>Trematoda</taxon>
        <taxon>Digenea</taxon>
        <taxon>Opisthorchiida</taxon>
        <taxon>Opisthorchiata</taxon>
        <taxon>Opisthorchiidae</taxon>
        <taxon>Opisthorchis</taxon>
    </lineage>
</organism>
<keyword evidence="2 6" id="KW-0812">Transmembrane</keyword>
<evidence type="ECO:0000256" key="3">
    <source>
        <dbReference type="ARBA" id="ARBA00022824"/>
    </source>
</evidence>
<comment type="subcellular location">
    <subcellularLocation>
        <location evidence="1">Endoplasmic reticulum membrane</location>
        <topology evidence="1">Multi-pass membrane protein</topology>
    </subcellularLocation>
</comment>
<dbReference type="OrthoDB" id="19981at2759"/>
<accession>A0A074ZI83</accession>
<dbReference type="EMBL" id="KL596774">
    <property type="protein sequence ID" value="KER25512.1"/>
    <property type="molecule type" value="Genomic_DNA"/>
</dbReference>
<gene>
    <name evidence="7" type="ORF">T265_14192</name>
</gene>
<dbReference type="CTD" id="20328358"/>
<keyword evidence="8" id="KW-1185">Reference proteome</keyword>
<evidence type="ECO:0000256" key="6">
    <source>
        <dbReference type="SAM" id="Phobius"/>
    </source>
</evidence>
<protein>
    <recommendedName>
        <fullName evidence="9">Endoplasmic reticulum-based factor for assembly of V-ATPase</fullName>
    </recommendedName>
</protein>
<dbReference type="GeneID" id="20328358"/>
<dbReference type="PANTHER" id="PTHR31394:SF1">
    <property type="entry name" value="TRANSMEMBRANE PROTEIN 199"/>
    <property type="match status" value="1"/>
</dbReference>
<keyword evidence="5 6" id="KW-0472">Membrane</keyword>
<dbReference type="GO" id="GO:0005789">
    <property type="term" value="C:endoplasmic reticulum membrane"/>
    <property type="evidence" value="ECO:0007669"/>
    <property type="project" value="UniProtKB-SubCell"/>
</dbReference>
<dbReference type="InterPro" id="IPR021013">
    <property type="entry name" value="ATPase_Vma12"/>
</dbReference>
<name>A0A074ZI83_OPIVI</name>
<feature type="non-terminal residue" evidence="7">
    <location>
        <position position="211"/>
    </location>
</feature>
<evidence type="ECO:0000256" key="4">
    <source>
        <dbReference type="ARBA" id="ARBA00022989"/>
    </source>
</evidence>
<evidence type="ECO:0008006" key="9">
    <source>
        <dbReference type="Google" id="ProtNLM"/>
    </source>
</evidence>
<feature type="transmembrane region" description="Helical" evidence="6">
    <location>
        <begin position="147"/>
        <end position="166"/>
    </location>
</feature>
<dbReference type="Proteomes" id="UP000054324">
    <property type="component" value="Unassembled WGS sequence"/>
</dbReference>
<evidence type="ECO:0000256" key="2">
    <source>
        <dbReference type="ARBA" id="ARBA00022692"/>
    </source>
</evidence>
<evidence type="ECO:0000256" key="5">
    <source>
        <dbReference type="ARBA" id="ARBA00023136"/>
    </source>
</evidence>
<keyword evidence="3" id="KW-0256">Endoplasmic reticulum</keyword>
<dbReference type="GO" id="GO:0070072">
    <property type="term" value="P:vacuolar proton-transporting V-type ATPase complex assembly"/>
    <property type="evidence" value="ECO:0007669"/>
    <property type="project" value="InterPro"/>
</dbReference>
<sequence length="211" mass="23731">MSSVNQIAVDLHGNDVIYSFLKRCLECDDLPGKLRDLVQPIVDSKSTIPFVTLYECHSWLKCRQENPGPLWKLFASTTVVLPAPKEPVRNADLDKRVKALREKFSNQAYDKMVEGIEPKLTLFDSMKVSGTNSSLCSELKCLNKQMVMVLNFIIVVSAGFVFGYFIPDMLSSNPDISLATRLMCGLSVSLVIFFADLYFLIKNVSEAEKIY</sequence>
<dbReference type="PANTHER" id="PTHR31394">
    <property type="entry name" value="TRANSMEMBRANE PROTEIN 199"/>
    <property type="match status" value="1"/>
</dbReference>
<evidence type="ECO:0000313" key="8">
    <source>
        <dbReference type="Proteomes" id="UP000054324"/>
    </source>
</evidence>
<evidence type="ECO:0000313" key="7">
    <source>
        <dbReference type="EMBL" id="KER25512.1"/>
    </source>
</evidence>
<dbReference type="AlphaFoldDB" id="A0A074ZI83"/>